<evidence type="ECO:0000256" key="4">
    <source>
        <dbReference type="ARBA" id="ARBA00022801"/>
    </source>
</evidence>
<evidence type="ECO:0000256" key="6">
    <source>
        <dbReference type="ARBA" id="ARBA00023098"/>
    </source>
</evidence>
<organism evidence="9 10">
    <name type="scientific">Candidatus Desulfobacillus denitrificans</name>
    <dbReference type="NCBI Taxonomy" id="2608985"/>
    <lineage>
        <taxon>Bacteria</taxon>
        <taxon>Pseudomonadati</taxon>
        <taxon>Pseudomonadota</taxon>
        <taxon>Betaproteobacteria</taxon>
        <taxon>Candidatus Desulfobacillus</taxon>
    </lineage>
</organism>
<sequence length="195" mass="20854">MKRLLGLLAVLAGLTFLAAPARAFDPRPATALAAQGTVEVLFAPEDDVEAAILRVLRGARRSVHVQAFLLTSRGLAAALIATQARGVQVEVLADGEQTARAENSQIPLLAAAGIPVALEVRYAAAHNKIILVDAMEADGTVVTGSYNFTWSARTRNAENVLILRGNPVVLRAYLDNWKRHRAEAVPYEANLKPGD</sequence>
<dbReference type="GO" id="GO:0016042">
    <property type="term" value="P:lipid catabolic process"/>
    <property type="evidence" value="ECO:0007669"/>
    <property type="project" value="UniProtKB-KW"/>
</dbReference>
<protein>
    <recommendedName>
        <fullName evidence="3">phospholipase D</fullName>
        <ecNumber evidence="3">3.1.4.4</ecNumber>
    </recommendedName>
</protein>
<evidence type="ECO:0000313" key="9">
    <source>
        <dbReference type="EMBL" id="BBO20241.1"/>
    </source>
</evidence>
<dbReference type="InterPro" id="IPR025202">
    <property type="entry name" value="PLD-like_dom"/>
</dbReference>
<dbReference type="GO" id="GO:0016891">
    <property type="term" value="F:RNA endonuclease activity producing 5'-phosphomonoesters, hydrolytic mechanism"/>
    <property type="evidence" value="ECO:0007669"/>
    <property type="project" value="TreeGrafter"/>
</dbReference>
<dbReference type="AlphaFoldDB" id="A0A809S3P5"/>
<dbReference type="InterPro" id="IPR001736">
    <property type="entry name" value="PLipase_D/transphosphatidylase"/>
</dbReference>
<dbReference type="EMBL" id="AP021857">
    <property type="protein sequence ID" value="BBO20241.1"/>
    <property type="molecule type" value="Genomic_DNA"/>
</dbReference>
<keyword evidence="5" id="KW-0442">Lipid degradation</keyword>
<evidence type="ECO:0000256" key="2">
    <source>
        <dbReference type="ARBA" id="ARBA00008664"/>
    </source>
</evidence>
<feature type="chain" id="PRO_5035273775" description="phospholipase D" evidence="7">
    <location>
        <begin position="24"/>
        <end position="195"/>
    </location>
</feature>
<comment type="catalytic activity">
    <reaction evidence="1">
        <text>a 1,2-diacyl-sn-glycero-3-phosphocholine + H2O = a 1,2-diacyl-sn-glycero-3-phosphate + choline + H(+)</text>
        <dbReference type="Rhea" id="RHEA:14445"/>
        <dbReference type="ChEBI" id="CHEBI:15354"/>
        <dbReference type="ChEBI" id="CHEBI:15377"/>
        <dbReference type="ChEBI" id="CHEBI:15378"/>
        <dbReference type="ChEBI" id="CHEBI:57643"/>
        <dbReference type="ChEBI" id="CHEBI:58608"/>
        <dbReference type="EC" id="3.1.4.4"/>
    </reaction>
</comment>
<evidence type="ECO:0000313" key="10">
    <source>
        <dbReference type="Proteomes" id="UP000662914"/>
    </source>
</evidence>
<dbReference type="Gene3D" id="3.30.870.10">
    <property type="entry name" value="Endonuclease Chain A"/>
    <property type="match status" value="1"/>
</dbReference>
<dbReference type="KEGG" id="ddz:DSYM_09400"/>
<proteinExistence type="inferred from homology"/>
<comment type="similarity">
    <text evidence="2">Belongs to the phospholipase D family.</text>
</comment>
<evidence type="ECO:0000256" key="7">
    <source>
        <dbReference type="SAM" id="SignalP"/>
    </source>
</evidence>
<gene>
    <name evidence="9" type="ORF">DSYM_09400</name>
</gene>
<dbReference type="PANTHER" id="PTHR43856">
    <property type="entry name" value="CARDIOLIPIN HYDROLASE"/>
    <property type="match status" value="1"/>
</dbReference>
<evidence type="ECO:0000256" key="1">
    <source>
        <dbReference type="ARBA" id="ARBA00000798"/>
    </source>
</evidence>
<evidence type="ECO:0000256" key="3">
    <source>
        <dbReference type="ARBA" id="ARBA00012027"/>
    </source>
</evidence>
<evidence type="ECO:0000256" key="5">
    <source>
        <dbReference type="ARBA" id="ARBA00022963"/>
    </source>
</evidence>
<dbReference type="InterPro" id="IPR051406">
    <property type="entry name" value="PLD_domain"/>
</dbReference>
<dbReference type="SUPFAM" id="SSF56024">
    <property type="entry name" value="Phospholipase D/nuclease"/>
    <property type="match status" value="1"/>
</dbReference>
<feature type="domain" description="PLD phosphodiesterase" evidence="8">
    <location>
        <begin position="121"/>
        <end position="152"/>
    </location>
</feature>
<dbReference type="Proteomes" id="UP000662914">
    <property type="component" value="Chromosome"/>
</dbReference>
<dbReference type="GO" id="GO:0004630">
    <property type="term" value="F:phospholipase D activity"/>
    <property type="evidence" value="ECO:0007669"/>
    <property type="project" value="UniProtKB-EC"/>
</dbReference>
<name>A0A809S3P5_9PROT</name>
<keyword evidence="4" id="KW-0378">Hydrolase</keyword>
<evidence type="ECO:0000259" key="8">
    <source>
        <dbReference type="PROSITE" id="PS50035"/>
    </source>
</evidence>
<dbReference type="EC" id="3.1.4.4" evidence="3"/>
<dbReference type="GO" id="GO:0006793">
    <property type="term" value="P:phosphorus metabolic process"/>
    <property type="evidence" value="ECO:0007669"/>
    <property type="project" value="UniProtKB-ARBA"/>
</dbReference>
<dbReference type="CDD" id="cd09170">
    <property type="entry name" value="PLDc_Nuc"/>
    <property type="match status" value="1"/>
</dbReference>
<reference evidence="9" key="1">
    <citation type="journal article" name="DNA Res.">
        <title>The physiological potential of anammox bacteria as revealed by their core genome structure.</title>
        <authorList>
            <person name="Okubo T."/>
            <person name="Toyoda A."/>
            <person name="Fukuhara K."/>
            <person name="Uchiyama I."/>
            <person name="Harigaya Y."/>
            <person name="Kuroiwa M."/>
            <person name="Suzuki T."/>
            <person name="Murakami Y."/>
            <person name="Suwa Y."/>
            <person name="Takami H."/>
        </authorList>
    </citation>
    <scope>NUCLEOTIDE SEQUENCE</scope>
    <source>
        <strain evidence="9">317325-3</strain>
    </source>
</reference>
<feature type="signal peptide" evidence="7">
    <location>
        <begin position="1"/>
        <end position="23"/>
    </location>
</feature>
<keyword evidence="6" id="KW-0443">Lipid metabolism</keyword>
<keyword evidence="7" id="KW-0732">Signal</keyword>
<dbReference type="PROSITE" id="PS50035">
    <property type="entry name" value="PLD"/>
    <property type="match status" value="1"/>
</dbReference>
<dbReference type="PANTHER" id="PTHR43856:SF1">
    <property type="entry name" value="MITOCHONDRIAL CARDIOLIPIN HYDROLASE"/>
    <property type="match status" value="1"/>
</dbReference>
<accession>A0A809S3P5</accession>
<dbReference type="Pfam" id="PF13091">
    <property type="entry name" value="PLDc_2"/>
    <property type="match status" value="1"/>
</dbReference>